<protein>
    <recommendedName>
        <fullName evidence="6 13">Phosphoglycerate kinase</fullName>
        <ecNumber evidence="5 13">2.7.2.3</ecNumber>
    </recommendedName>
</protein>
<keyword evidence="9 13" id="KW-0547">Nucleotide-binding</keyword>
<evidence type="ECO:0000256" key="4">
    <source>
        <dbReference type="ARBA" id="ARBA00011245"/>
    </source>
</evidence>
<comment type="pathway">
    <text evidence="2 13">Carbohydrate degradation; glycolysis; pyruvate from D-glyceraldehyde 3-phosphate: step 2/5.</text>
</comment>
<evidence type="ECO:0000256" key="9">
    <source>
        <dbReference type="ARBA" id="ARBA00022741"/>
    </source>
</evidence>
<reference evidence="18" key="1">
    <citation type="submission" date="2018-05" db="EMBL/GenBank/DDBJ databases">
        <title>Zavarzinia sp. HR-AS.</title>
        <authorList>
            <person name="Lee Y."/>
            <person name="Jeon C.O."/>
        </authorList>
    </citation>
    <scope>NUCLEOTIDE SEQUENCE [LARGE SCALE GENOMIC DNA]</scope>
    <source>
        <strain evidence="18">DSM 1231</strain>
    </source>
</reference>
<dbReference type="UniPathway" id="UPA00109">
    <property type="reaction ID" value="UER00185"/>
</dbReference>
<dbReference type="PROSITE" id="PS00111">
    <property type="entry name" value="PGLYCERATE_KINASE"/>
    <property type="match status" value="1"/>
</dbReference>
<dbReference type="InterPro" id="IPR015824">
    <property type="entry name" value="Phosphoglycerate_kinase_N"/>
</dbReference>
<dbReference type="InterPro" id="IPR001576">
    <property type="entry name" value="Phosphoglycerate_kinase"/>
</dbReference>
<evidence type="ECO:0000256" key="1">
    <source>
        <dbReference type="ARBA" id="ARBA00000642"/>
    </source>
</evidence>
<evidence type="ECO:0000256" key="5">
    <source>
        <dbReference type="ARBA" id="ARBA00013061"/>
    </source>
</evidence>
<feature type="binding site" evidence="13 15">
    <location>
        <position position="205"/>
    </location>
    <ligand>
        <name>ATP</name>
        <dbReference type="ChEBI" id="CHEBI:30616"/>
    </ligand>
</feature>
<proteinExistence type="inferred from homology"/>
<evidence type="ECO:0000256" key="6">
    <source>
        <dbReference type="ARBA" id="ARBA00016471"/>
    </source>
</evidence>
<feature type="binding site" evidence="13 14">
    <location>
        <begin position="64"/>
        <end position="67"/>
    </location>
    <ligand>
        <name>substrate</name>
    </ligand>
</feature>
<evidence type="ECO:0000256" key="3">
    <source>
        <dbReference type="ARBA" id="ARBA00008982"/>
    </source>
</evidence>
<gene>
    <name evidence="13 17" type="primary">pgk</name>
    <name evidence="17" type="ORF">DKG75_12190</name>
</gene>
<dbReference type="InterPro" id="IPR015911">
    <property type="entry name" value="Phosphoglycerate_kinase_CS"/>
</dbReference>
<evidence type="ECO:0000256" key="12">
    <source>
        <dbReference type="ARBA" id="ARBA00023152"/>
    </source>
</evidence>
<dbReference type="AlphaFoldDB" id="A0A317E109"/>
<dbReference type="OrthoDB" id="9808460at2"/>
<feature type="binding site" evidence="14">
    <location>
        <position position="41"/>
    </location>
    <ligand>
        <name>(2R)-3-phosphoglycerate</name>
        <dbReference type="ChEBI" id="CHEBI:58272"/>
    </ligand>
</feature>
<feature type="binding site" evidence="13 15">
    <location>
        <position position="327"/>
    </location>
    <ligand>
        <name>ATP</name>
        <dbReference type="ChEBI" id="CHEBI:30616"/>
    </ligand>
</feature>
<dbReference type="RefSeq" id="WP_109921392.1">
    <property type="nucleotide sequence ID" value="NZ_QGLF01000003.1"/>
</dbReference>
<keyword evidence="7 13" id="KW-0963">Cytoplasm</keyword>
<keyword evidence="12 13" id="KW-0324">Glycolysis</keyword>
<evidence type="ECO:0000256" key="2">
    <source>
        <dbReference type="ARBA" id="ARBA00004838"/>
    </source>
</evidence>
<comment type="caution">
    <text evidence="17">The sequence shown here is derived from an EMBL/GenBank/DDBJ whole genome shotgun (WGS) entry which is preliminary data.</text>
</comment>
<evidence type="ECO:0000256" key="11">
    <source>
        <dbReference type="ARBA" id="ARBA00022840"/>
    </source>
</evidence>
<dbReference type="InterPro" id="IPR036043">
    <property type="entry name" value="Phosphoglycerate_kinase_sf"/>
</dbReference>
<dbReference type="HAMAP" id="MF_00145">
    <property type="entry name" value="Phosphoglyc_kinase"/>
    <property type="match status" value="1"/>
</dbReference>
<dbReference type="EC" id="2.7.2.3" evidence="5 13"/>
<feature type="binding site" evidence="14">
    <location>
        <position position="155"/>
    </location>
    <ligand>
        <name>(2R)-3-phosphoglycerate</name>
        <dbReference type="ChEBI" id="CHEBI:58272"/>
    </ligand>
</feature>
<dbReference type="Pfam" id="PF00162">
    <property type="entry name" value="PGK"/>
    <property type="match status" value="1"/>
</dbReference>
<comment type="catalytic activity">
    <reaction evidence="1 13 16">
        <text>(2R)-3-phosphoglycerate + ATP = (2R)-3-phospho-glyceroyl phosphate + ADP</text>
        <dbReference type="Rhea" id="RHEA:14801"/>
        <dbReference type="ChEBI" id="CHEBI:30616"/>
        <dbReference type="ChEBI" id="CHEBI:57604"/>
        <dbReference type="ChEBI" id="CHEBI:58272"/>
        <dbReference type="ChEBI" id="CHEBI:456216"/>
        <dbReference type="EC" id="2.7.2.3"/>
    </reaction>
</comment>
<feature type="binding site" evidence="14">
    <location>
        <position position="122"/>
    </location>
    <ligand>
        <name>(2R)-3-phosphoglycerate</name>
        <dbReference type="ChEBI" id="CHEBI:58272"/>
    </ligand>
</feature>
<dbReference type="PRINTS" id="PR00477">
    <property type="entry name" value="PHGLYCKINASE"/>
</dbReference>
<dbReference type="GO" id="GO:0006096">
    <property type="term" value="P:glycolytic process"/>
    <property type="evidence" value="ECO:0007669"/>
    <property type="project" value="UniProtKB-UniRule"/>
</dbReference>
<keyword evidence="10 13" id="KW-0418">Kinase</keyword>
<evidence type="ECO:0000256" key="7">
    <source>
        <dbReference type="ARBA" id="ARBA00022490"/>
    </source>
</evidence>
<evidence type="ECO:0000313" key="18">
    <source>
        <dbReference type="Proteomes" id="UP000246077"/>
    </source>
</evidence>
<feature type="binding site" evidence="13">
    <location>
        <position position="122"/>
    </location>
    <ligand>
        <name>substrate</name>
    </ligand>
</feature>
<evidence type="ECO:0000256" key="8">
    <source>
        <dbReference type="ARBA" id="ARBA00022679"/>
    </source>
</evidence>
<feature type="binding site" evidence="13 15">
    <location>
        <begin position="357"/>
        <end position="360"/>
    </location>
    <ligand>
        <name>ATP</name>
        <dbReference type="ChEBI" id="CHEBI:30616"/>
    </ligand>
</feature>
<evidence type="ECO:0000256" key="15">
    <source>
        <dbReference type="PIRSR" id="PIRSR000724-2"/>
    </source>
</evidence>
<comment type="subcellular location">
    <subcellularLocation>
        <location evidence="13">Cytoplasm</location>
    </subcellularLocation>
</comment>
<dbReference type="Proteomes" id="UP000246077">
    <property type="component" value="Unassembled WGS sequence"/>
</dbReference>
<evidence type="ECO:0000313" key="17">
    <source>
        <dbReference type="EMBL" id="PWR20748.1"/>
    </source>
</evidence>
<comment type="subunit">
    <text evidence="4 13">Monomer.</text>
</comment>
<dbReference type="GO" id="GO:0004618">
    <property type="term" value="F:phosphoglycerate kinase activity"/>
    <property type="evidence" value="ECO:0007669"/>
    <property type="project" value="UniProtKB-UniRule"/>
</dbReference>
<evidence type="ECO:0000256" key="13">
    <source>
        <dbReference type="HAMAP-Rule" id="MF_00145"/>
    </source>
</evidence>
<keyword evidence="18" id="KW-1185">Reference proteome</keyword>
<comment type="similarity">
    <text evidence="3 13 16">Belongs to the phosphoglycerate kinase family.</text>
</comment>
<feature type="binding site" evidence="13">
    <location>
        <position position="41"/>
    </location>
    <ligand>
        <name>substrate</name>
    </ligand>
</feature>
<dbReference type="FunFam" id="3.40.50.1260:FF:000031">
    <property type="entry name" value="Phosphoglycerate kinase 1"/>
    <property type="match status" value="1"/>
</dbReference>
<dbReference type="PIRSF" id="PIRSF000724">
    <property type="entry name" value="Pgk"/>
    <property type="match status" value="1"/>
</dbReference>
<dbReference type="GO" id="GO:0006094">
    <property type="term" value="P:gluconeogenesis"/>
    <property type="evidence" value="ECO:0007669"/>
    <property type="project" value="TreeGrafter"/>
</dbReference>
<dbReference type="GO" id="GO:0005524">
    <property type="term" value="F:ATP binding"/>
    <property type="evidence" value="ECO:0007669"/>
    <property type="project" value="UniProtKB-KW"/>
</dbReference>
<dbReference type="SUPFAM" id="SSF53748">
    <property type="entry name" value="Phosphoglycerate kinase"/>
    <property type="match status" value="1"/>
</dbReference>
<keyword evidence="8 13" id="KW-0808">Transferase</keyword>
<accession>A0A317E109</accession>
<dbReference type="EMBL" id="QGLF01000003">
    <property type="protein sequence ID" value="PWR20748.1"/>
    <property type="molecule type" value="Genomic_DNA"/>
</dbReference>
<dbReference type="Gene3D" id="3.40.50.1260">
    <property type="entry name" value="Phosphoglycerate kinase, N-terminal domain"/>
    <property type="match status" value="2"/>
</dbReference>
<evidence type="ECO:0000256" key="16">
    <source>
        <dbReference type="RuleBase" id="RU000532"/>
    </source>
</evidence>
<sequence>MSAGRRFAGIDDLGDLHGRRVLLRVDLNAPMKDGVVTDLTRLQANAVTIKALAAKGAKVIVLSHFGRPKGWDAGQSLRPVADALPVIVGLPVHFAPDCVGPVAKKAVDDLAPGGVLVLENTRFYPGEEKNDPDFARQLADLGEFFVNDAFSCAHRAHASTEGLARLLPSAAGIWMKKELDALEAALGAPERPVVAVVGGAKVSSKLEVIGNLVGKVDYLVIGGGMANTFLFANGKAIGKSLAERDMADTARAIVAKAKAAGTEVVLPVDGVVAREFKAYAPSETVSFDAVPDDAMVLDVGPRSVERVAEVFAKAKTVVWNGPFGAFEIEPFDAATNAAAREVSKLTRAGKLLSVAGGGDTVAALNHAGAAEGFSFVSTAGGAFLEWLEGKELPGVKALAR</sequence>
<comment type="caution">
    <text evidence="13">Lacks conserved residue(s) required for the propagation of feature annotation.</text>
</comment>
<feature type="binding site" evidence="13 14">
    <location>
        <begin position="26"/>
        <end position="28"/>
    </location>
    <ligand>
        <name>substrate</name>
    </ligand>
</feature>
<organism evidence="17 18">
    <name type="scientific">Zavarzinia compransoris</name>
    <dbReference type="NCBI Taxonomy" id="1264899"/>
    <lineage>
        <taxon>Bacteria</taxon>
        <taxon>Pseudomonadati</taxon>
        <taxon>Pseudomonadota</taxon>
        <taxon>Alphaproteobacteria</taxon>
        <taxon>Rhodospirillales</taxon>
        <taxon>Zavarziniaceae</taxon>
        <taxon>Zavarzinia</taxon>
    </lineage>
</organism>
<dbReference type="GO" id="GO:0005829">
    <property type="term" value="C:cytosol"/>
    <property type="evidence" value="ECO:0007669"/>
    <property type="project" value="TreeGrafter"/>
</dbReference>
<name>A0A317E109_9PROT</name>
<feature type="binding site" evidence="13">
    <location>
        <position position="155"/>
    </location>
    <ligand>
        <name>substrate</name>
    </ligand>
</feature>
<keyword evidence="11 13" id="KW-0067">ATP-binding</keyword>
<evidence type="ECO:0000256" key="14">
    <source>
        <dbReference type="PIRSR" id="PIRSR000724-1"/>
    </source>
</evidence>
<evidence type="ECO:0000256" key="10">
    <source>
        <dbReference type="ARBA" id="ARBA00022777"/>
    </source>
</evidence>
<dbReference type="GO" id="GO:0043531">
    <property type="term" value="F:ADP binding"/>
    <property type="evidence" value="ECO:0007669"/>
    <property type="project" value="TreeGrafter"/>
</dbReference>
<dbReference type="PANTHER" id="PTHR11406:SF23">
    <property type="entry name" value="PHOSPHOGLYCERATE KINASE 1, CHLOROPLASTIC-RELATED"/>
    <property type="match status" value="1"/>
</dbReference>
<dbReference type="FunFam" id="3.40.50.1260:FF:000006">
    <property type="entry name" value="Phosphoglycerate kinase"/>
    <property type="match status" value="1"/>
</dbReference>
<dbReference type="PANTHER" id="PTHR11406">
    <property type="entry name" value="PHOSPHOGLYCERATE KINASE"/>
    <property type="match status" value="1"/>
</dbReference>